<evidence type="ECO:0000313" key="2">
    <source>
        <dbReference type="Proteomes" id="UP000600139"/>
    </source>
</evidence>
<dbReference type="InterPro" id="IPR009078">
    <property type="entry name" value="Ferritin-like_SF"/>
</dbReference>
<evidence type="ECO:0000313" key="1">
    <source>
        <dbReference type="EMBL" id="MBK1814204.1"/>
    </source>
</evidence>
<gene>
    <name evidence="1" type="ORF">JIN84_01095</name>
</gene>
<dbReference type="CDD" id="cd00657">
    <property type="entry name" value="Ferritin_like"/>
    <property type="match status" value="1"/>
</dbReference>
<proteinExistence type="predicted"/>
<sequence length="312" mass="32765">MQSSNLIDELAQNSSGHGASLGGRRNFLRKIGLATAGSAGLAALASPAKAQPLPENLDVAVLNFALNLEYLEAEYYLRGTTGKGLEAIGISVDGSGGEPGGKVFVKDKPLVKFATPAFEEYANEIAVDESKHVSFIREALAANGAEIVARPQIDLKSSFNALGKLIGLKSFDPFENEINFLIGAFIFEDVGVTAYKGASPLLTDKGILEAAAGILGVEAYHAGVVRTLLYGQGKAVRGLVGKISDVRQSLDNTSGVNSDQRLVRNGAANLVPTDGNSIVFSRTTRQVLNIVYGGVNAEKGLFFPKGLNGAIR</sequence>
<keyword evidence="2" id="KW-1185">Reference proteome</keyword>
<dbReference type="Pfam" id="PF13668">
    <property type="entry name" value="Ferritin_2"/>
    <property type="match status" value="1"/>
</dbReference>
<dbReference type="AlphaFoldDB" id="A0A934R2S6"/>
<dbReference type="InterPro" id="IPR006311">
    <property type="entry name" value="TAT_signal"/>
</dbReference>
<dbReference type="SUPFAM" id="SSF47240">
    <property type="entry name" value="Ferritin-like"/>
    <property type="match status" value="1"/>
</dbReference>
<dbReference type="Proteomes" id="UP000600139">
    <property type="component" value="Unassembled WGS sequence"/>
</dbReference>
<dbReference type="PANTHER" id="PTHR31694:SF26">
    <property type="entry name" value="OS05G0151100 PROTEIN"/>
    <property type="match status" value="1"/>
</dbReference>
<protein>
    <submittedName>
        <fullName evidence="1">Ferritin-like domain-containing protein</fullName>
    </submittedName>
</protein>
<dbReference type="RefSeq" id="WP_200349170.1">
    <property type="nucleotide sequence ID" value="NZ_BAABHZ010000005.1"/>
</dbReference>
<dbReference type="InterPro" id="IPR052965">
    <property type="entry name" value="Pigment-catalase-like"/>
</dbReference>
<organism evidence="1 2">
    <name type="scientific">Luteolibacter yonseiensis</name>
    <dbReference type="NCBI Taxonomy" id="1144680"/>
    <lineage>
        <taxon>Bacteria</taxon>
        <taxon>Pseudomonadati</taxon>
        <taxon>Verrucomicrobiota</taxon>
        <taxon>Verrucomicrobiia</taxon>
        <taxon>Verrucomicrobiales</taxon>
        <taxon>Verrucomicrobiaceae</taxon>
        <taxon>Luteolibacter</taxon>
    </lineage>
</organism>
<name>A0A934R2S6_9BACT</name>
<dbReference type="PANTHER" id="PTHR31694">
    <property type="entry name" value="DESICCATION-LIKE PROTEIN"/>
    <property type="match status" value="1"/>
</dbReference>
<accession>A0A934R2S6</accession>
<comment type="caution">
    <text evidence="1">The sequence shown here is derived from an EMBL/GenBank/DDBJ whole genome shotgun (WGS) entry which is preliminary data.</text>
</comment>
<dbReference type="EMBL" id="JAENIK010000002">
    <property type="protein sequence ID" value="MBK1814204.1"/>
    <property type="molecule type" value="Genomic_DNA"/>
</dbReference>
<dbReference type="PROSITE" id="PS51318">
    <property type="entry name" value="TAT"/>
    <property type="match status" value="1"/>
</dbReference>
<reference evidence="1" key="1">
    <citation type="submission" date="2021-01" db="EMBL/GenBank/DDBJ databases">
        <title>Modified the classification status of verrucomicrobia.</title>
        <authorList>
            <person name="Feng X."/>
        </authorList>
    </citation>
    <scope>NUCLEOTIDE SEQUENCE</scope>
    <source>
        <strain evidence="1">JCM 18052</strain>
    </source>
</reference>